<dbReference type="InterPro" id="IPR001269">
    <property type="entry name" value="DUS_fam"/>
</dbReference>
<comment type="cofactor">
    <cofactor evidence="1 12 14">
        <name>FMN</name>
        <dbReference type="ChEBI" id="CHEBI:58210"/>
    </cofactor>
</comment>
<keyword evidence="5 12" id="KW-0288">FMN</keyword>
<dbReference type="GO" id="GO:0017150">
    <property type="term" value="F:tRNA dihydrouridine synthase activity"/>
    <property type="evidence" value="ECO:0007669"/>
    <property type="project" value="InterPro"/>
</dbReference>
<keyword evidence="9 12" id="KW-0560">Oxidoreductase</keyword>
<evidence type="ECO:0000259" key="15">
    <source>
        <dbReference type="Pfam" id="PF01207"/>
    </source>
</evidence>
<evidence type="ECO:0000256" key="14">
    <source>
        <dbReference type="PIRSR" id="PIRSR006621-2"/>
    </source>
</evidence>
<dbReference type="InterPro" id="IPR035587">
    <property type="entry name" value="DUS-like_FMN-bd"/>
</dbReference>
<dbReference type="InterPro" id="IPR013785">
    <property type="entry name" value="Aldolase_TIM"/>
</dbReference>
<feature type="binding site" evidence="14">
    <location>
        <position position="150"/>
    </location>
    <ligand>
        <name>FMN</name>
        <dbReference type="ChEBI" id="CHEBI:58210"/>
    </ligand>
</feature>
<organism evidence="16">
    <name type="scientific">uncultured Sulfurovum sp</name>
    <dbReference type="NCBI Taxonomy" id="269237"/>
    <lineage>
        <taxon>Bacteria</taxon>
        <taxon>Pseudomonadati</taxon>
        <taxon>Campylobacterota</taxon>
        <taxon>Epsilonproteobacteria</taxon>
        <taxon>Campylobacterales</taxon>
        <taxon>Sulfurovaceae</taxon>
        <taxon>Sulfurovum</taxon>
        <taxon>environmental samples</taxon>
    </lineage>
</organism>
<dbReference type="SUPFAM" id="SSF51395">
    <property type="entry name" value="FMN-linked oxidoreductases"/>
    <property type="match status" value="1"/>
</dbReference>
<evidence type="ECO:0000256" key="7">
    <source>
        <dbReference type="ARBA" id="ARBA00022857"/>
    </source>
</evidence>
<sequence>MPTLAVPNLEKSTLDFSKPLYALAPLAGFTDLPFRSVVKKFGVDLTVSEMISSNALIHHSKKTHKMLQRAPIENPYAIQIAGSDLEVIRRAVEMINELDGITTIDLNCGCPAPKVVNNLQGSSLLTDLPQMGKVIETIKKYSNKEYTSVKFRLGFNDKNHKEIAKICEGSGADYIAVHGRTRAGRYKAAVDYDALAEVKNTVSIPMLANGDIDTPEKAQWVLEHTGANGVMIGRAAVGKPWIFKQIKEAMAEPTPELIREVVLEHFDQMIAHYDKYGAIVFRKNLHSYSKAGYAGASAFRNEVNRIEDALEMREVIDTFFSQPFI</sequence>
<keyword evidence="7" id="KW-0521">NADP</keyword>
<evidence type="ECO:0000256" key="12">
    <source>
        <dbReference type="PIRNR" id="PIRNR006621"/>
    </source>
</evidence>
<keyword evidence="3" id="KW-0820">tRNA-binding</keyword>
<dbReference type="InterPro" id="IPR024036">
    <property type="entry name" value="tRNA-dHydroUridine_Synthase_C"/>
</dbReference>
<proteinExistence type="inferred from homology"/>
<dbReference type="PANTHER" id="PTHR45846:SF1">
    <property type="entry name" value="TRNA-DIHYDROURIDINE(47) SYNTHASE [NAD(P)(+)]-LIKE"/>
    <property type="match status" value="1"/>
</dbReference>
<evidence type="ECO:0000256" key="13">
    <source>
        <dbReference type="PIRSR" id="PIRSR006621-1"/>
    </source>
</evidence>
<dbReference type="PROSITE" id="PS01136">
    <property type="entry name" value="UPF0034"/>
    <property type="match status" value="1"/>
</dbReference>
<keyword evidence="14" id="KW-0547">Nucleotide-binding</keyword>
<feature type="domain" description="DUS-like FMN-binding" evidence="15">
    <location>
        <begin position="23"/>
        <end position="317"/>
    </location>
</feature>
<protein>
    <recommendedName>
        <fullName evidence="12">tRNA-dihydrouridine synthase</fullName>
        <ecNumber evidence="12">1.3.1.-</ecNumber>
    </recommendedName>
</protein>
<evidence type="ECO:0000256" key="1">
    <source>
        <dbReference type="ARBA" id="ARBA00001917"/>
    </source>
</evidence>
<feature type="binding site" evidence="14">
    <location>
        <position position="79"/>
    </location>
    <ligand>
        <name>FMN</name>
        <dbReference type="ChEBI" id="CHEBI:58210"/>
    </ligand>
</feature>
<evidence type="ECO:0000256" key="3">
    <source>
        <dbReference type="ARBA" id="ARBA00022555"/>
    </source>
</evidence>
<keyword evidence="4 12" id="KW-0285">Flavoprotein</keyword>
<dbReference type="PIRSF" id="PIRSF006621">
    <property type="entry name" value="Dus"/>
    <property type="match status" value="1"/>
</dbReference>
<evidence type="ECO:0000256" key="9">
    <source>
        <dbReference type="ARBA" id="ARBA00023002"/>
    </source>
</evidence>
<dbReference type="PANTHER" id="PTHR45846">
    <property type="entry name" value="TRNA-DIHYDROURIDINE(47) SYNTHASE [NAD(P)(+)]-LIKE"/>
    <property type="match status" value="1"/>
</dbReference>
<comment type="function">
    <text evidence="2 12">Catalyzes the synthesis of 5,6-dihydrouridine (D), a modified base found in the D-loop of most tRNAs, via the reduction of the C5-C6 double bond in target uridines.</text>
</comment>
<evidence type="ECO:0000256" key="5">
    <source>
        <dbReference type="ARBA" id="ARBA00022643"/>
    </source>
</evidence>
<dbReference type="EC" id="1.3.1.-" evidence="12"/>
<dbReference type="CDD" id="cd02801">
    <property type="entry name" value="DUS_like_FMN"/>
    <property type="match status" value="1"/>
</dbReference>
<keyword evidence="8" id="KW-0694">RNA-binding</keyword>
<dbReference type="Gene3D" id="3.20.20.70">
    <property type="entry name" value="Aldolase class I"/>
    <property type="match status" value="1"/>
</dbReference>
<evidence type="ECO:0000256" key="4">
    <source>
        <dbReference type="ARBA" id="ARBA00022630"/>
    </source>
</evidence>
<evidence type="ECO:0000256" key="11">
    <source>
        <dbReference type="ARBA" id="ARBA00048802"/>
    </source>
</evidence>
<reference evidence="16" key="1">
    <citation type="submission" date="2020-01" db="EMBL/GenBank/DDBJ databases">
        <authorList>
            <person name="Meier V. D."/>
            <person name="Meier V D."/>
        </authorList>
    </citation>
    <scope>NUCLEOTIDE SEQUENCE</scope>
    <source>
        <strain evidence="16">HLG_WM_MAG_01</strain>
    </source>
</reference>
<dbReference type="GO" id="GO:0000049">
    <property type="term" value="F:tRNA binding"/>
    <property type="evidence" value="ECO:0007669"/>
    <property type="project" value="UniProtKB-KW"/>
</dbReference>
<dbReference type="Gene3D" id="1.10.1200.80">
    <property type="entry name" value="Putative flavin oxidoreducatase, domain 2"/>
    <property type="match status" value="1"/>
</dbReference>
<feature type="active site" description="Proton donor" evidence="13">
    <location>
        <position position="110"/>
    </location>
</feature>
<gene>
    <name evidence="16" type="ORF">HELGO_WM1900</name>
</gene>
<comment type="similarity">
    <text evidence="12">Belongs to the dus family.</text>
</comment>
<evidence type="ECO:0000256" key="8">
    <source>
        <dbReference type="ARBA" id="ARBA00022884"/>
    </source>
</evidence>
<dbReference type="Pfam" id="PF01207">
    <property type="entry name" value="Dus"/>
    <property type="match status" value="1"/>
</dbReference>
<comment type="catalytic activity">
    <reaction evidence="11">
        <text>a 5,6-dihydrouridine in tRNA + NAD(+) = a uridine in tRNA + NADH + H(+)</text>
        <dbReference type="Rhea" id="RHEA:54452"/>
        <dbReference type="Rhea" id="RHEA-COMP:13339"/>
        <dbReference type="Rhea" id="RHEA-COMP:13887"/>
        <dbReference type="ChEBI" id="CHEBI:15378"/>
        <dbReference type="ChEBI" id="CHEBI:57540"/>
        <dbReference type="ChEBI" id="CHEBI:57945"/>
        <dbReference type="ChEBI" id="CHEBI:65315"/>
        <dbReference type="ChEBI" id="CHEBI:74443"/>
    </reaction>
</comment>
<dbReference type="AlphaFoldDB" id="A0A6S6U5C4"/>
<comment type="catalytic activity">
    <reaction evidence="10">
        <text>a 5,6-dihydrouridine in tRNA + NADP(+) = a uridine in tRNA + NADPH + H(+)</text>
        <dbReference type="Rhea" id="RHEA:23624"/>
        <dbReference type="Rhea" id="RHEA-COMP:13339"/>
        <dbReference type="Rhea" id="RHEA-COMP:13887"/>
        <dbReference type="ChEBI" id="CHEBI:15378"/>
        <dbReference type="ChEBI" id="CHEBI:57783"/>
        <dbReference type="ChEBI" id="CHEBI:58349"/>
        <dbReference type="ChEBI" id="CHEBI:65315"/>
        <dbReference type="ChEBI" id="CHEBI:74443"/>
    </reaction>
</comment>
<feature type="binding site" evidence="14">
    <location>
        <position position="178"/>
    </location>
    <ligand>
        <name>FMN</name>
        <dbReference type="ChEBI" id="CHEBI:58210"/>
    </ligand>
</feature>
<evidence type="ECO:0000256" key="6">
    <source>
        <dbReference type="ARBA" id="ARBA00022694"/>
    </source>
</evidence>
<dbReference type="EMBL" id="CACVAS010000170">
    <property type="protein sequence ID" value="CAA6828216.1"/>
    <property type="molecule type" value="Genomic_DNA"/>
</dbReference>
<evidence type="ECO:0000313" key="16">
    <source>
        <dbReference type="EMBL" id="CAA6828216.1"/>
    </source>
</evidence>
<feature type="binding site" evidence="14">
    <location>
        <begin position="233"/>
        <end position="234"/>
    </location>
    <ligand>
        <name>FMN</name>
        <dbReference type="ChEBI" id="CHEBI:58210"/>
    </ligand>
</feature>
<evidence type="ECO:0000256" key="2">
    <source>
        <dbReference type="ARBA" id="ARBA00002790"/>
    </source>
</evidence>
<dbReference type="GO" id="GO:0050660">
    <property type="term" value="F:flavin adenine dinucleotide binding"/>
    <property type="evidence" value="ECO:0007669"/>
    <property type="project" value="InterPro"/>
</dbReference>
<evidence type="ECO:0000256" key="10">
    <source>
        <dbReference type="ARBA" id="ARBA00048205"/>
    </source>
</evidence>
<name>A0A6S6U5C4_9BACT</name>
<dbReference type="InterPro" id="IPR018517">
    <property type="entry name" value="tRNA_hU_synthase_CS"/>
</dbReference>
<keyword evidence="6 12" id="KW-0819">tRNA processing</keyword>
<accession>A0A6S6U5C4</accession>